<evidence type="ECO:0000313" key="1">
    <source>
        <dbReference type="EMBL" id="CCQ44823.1"/>
    </source>
</evidence>
<evidence type="ECO:0000313" key="2">
    <source>
        <dbReference type="Proteomes" id="UP000035722"/>
    </source>
</evidence>
<accession>A0A024GYF9</accession>
<dbReference type="EMBL" id="CAQI01000029">
    <property type="protein sequence ID" value="CCQ44823.1"/>
    <property type="molecule type" value="Genomic_DNA"/>
</dbReference>
<protein>
    <submittedName>
        <fullName evidence="1">Uncharacterized protein</fullName>
    </submittedName>
</protein>
<organism evidence="1 2">
    <name type="scientific">Pseudarthrobacter siccitolerans</name>
    <dbReference type="NCBI Taxonomy" id="861266"/>
    <lineage>
        <taxon>Bacteria</taxon>
        <taxon>Bacillati</taxon>
        <taxon>Actinomycetota</taxon>
        <taxon>Actinomycetes</taxon>
        <taxon>Micrococcales</taxon>
        <taxon>Micrococcaceae</taxon>
        <taxon>Pseudarthrobacter</taxon>
    </lineage>
</organism>
<keyword evidence="2" id="KW-1185">Reference proteome</keyword>
<reference evidence="2" key="1">
    <citation type="journal article" date="2014" name="Genome Announc.">
        <title>Genome Sequence of Arthrobacter siccitolerans 4J27, a Xeroprotectant-Producing Desiccation-Tolerant Microorganism.</title>
        <authorList>
            <person name="Manzanera M."/>
            <person name="Santa-Cruz-Calvo L."/>
            <person name="Vilchez J.I."/>
            <person name="Garcia-Fontana C."/>
            <person name="Silva-Castro G.A."/>
            <person name="Calvo C."/>
            <person name="Gonzalez-Lopez J."/>
        </authorList>
    </citation>
    <scope>NUCLEOTIDE SEQUENCE [LARGE SCALE GENOMIC DNA]</scope>
    <source>
        <strain evidence="2">4J27</strain>
    </source>
</reference>
<dbReference type="Proteomes" id="UP000035722">
    <property type="component" value="Unassembled WGS sequence"/>
</dbReference>
<dbReference type="STRING" id="861266.ARTSIC4J27_753"/>
<gene>
    <name evidence="1" type="ORF">ARTSIC4J27_753</name>
</gene>
<proteinExistence type="predicted"/>
<comment type="caution">
    <text evidence="1">The sequence shown here is derived from an EMBL/GenBank/DDBJ whole genome shotgun (WGS) entry which is preliminary data.</text>
</comment>
<dbReference type="AlphaFoldDB" id="A0A024GYF9"/>
<name>A0A024GYF9_9MICC</name>
<sequence>MPSVDHGSLLARCVQSLRPNYNVSSELAYTASETIQYRHSRKWASVFQRSDFRAGSIFPADKGVP</sequence>